<dbReference type="InterPro" id="IPR000477">
    <property type="entry name" value="RT_dom"/>
</dbReference>
<feature type="domain" description="Reverse transcriptase" evidence="2">
    <location>
        <begin position="563"/>
        <end position="829"/>
    </location>
</feature>
<dbReference type="SUPFAM" id="SSF56672">
    <property type="entry name" value="DNA/RNA polymerases"/>
    <property type="match status" value="1"/>
</dbReference>
<feature type="region of interest" description="Disordered" evidence="1">
    <location>
        <begin position="37"/>
        <end position="57"/>
    </location>
</feature>
<dbReference type="AlphaFoldDB" id="A0A8C6VUZ9"/>
<dbReference type="SUPFAM" id="SSF56219">
    <property type="entry name" value="DNase I-like"/>
    <property type="match status" value="1"/>
</dbReference>
<evidence type="ECO:0000313" key="4">
    <source>
        <dbReference type="Proteomes" id="UP000694548"/>
    </source>
</evidence>
<evidence type="ECO:0000313" key="3">
    <source>
        <dbReference type="Ensembl" id="ENSNFUP00015041894.1"/>
    </source>
</evidence>
<dbReference type="InterPro" id="IPR036691">
    <property type="entry name" value="Endo/exonu/phosph_ase_sf"/>
</dbReference>
<keyword evidence="4" id="KW-1185">Reference proteome</keyword>
<dbReference type="GO" id="GO:0008168">
    <property type="term" value="F:methyltransferase activity"/>
    <property type="evidence" value="ECO:0007669"/>
    <property type="project" value="InterPro"/>
</dbReference>
<dbReference type="GO" id="GO:0016706">
    <property type="term" value="F:2-oxoglutarate-dependent dioxygenase activity"/>
    <property type="evidence" value="ECO:0007669"/>
    <property type="project" value="InterPro"/>
</dbReference>
<dbReference type="Gene3D" id="3.60.10.10">
    <property type="entry name" value="Endonuclease/exonuclease/phosphatase"/>
    <property type="match status" value="1"/>
</dbReference>
<dbReference type="InterPro" id="IPR043502">
    <property type="entry name" value="DNA/RNA_pol_sf"/>
</dbReference>
<organism evidence="3 4">
    <name type="scientific">Nothobranchius furzeri</name>
    <name type="common">Turquoise killifish</name>
    <dbReference type="NCBI Taxonomy" id="105023"/>
    <lineage>
        <taxon>Eukaryota</taxon>
        <taxon>Metazoa</taxon>
        <taxon>Chordata</taxon>
        <taxon>Craniata</taxon>
        <taxon>Vertebrata</taxon>
        <taxon>Euteleostomi</taxon>
        <taxon>Actinopterygii</taxon>
        <taxon>Neopterygii</taxon>
        <taxon>Teleostei</taxon>
        <taxon>Neoteleostei</taxon>
        <taxon>Acanthomorphata</taxon>
        <taxon>Ovalentaria</taxon>
        <taxon>Atherinomorphae</taxon>
        <taxon>Cyprinodontiformes</taxon>
        <taxon>Nothobranchiidae</taxon>
        <taxon>Nothobranchius</taxon>
    </lineage>
</organism>
<feature type="region of interest" description="Disordered" evidence="1">
    <location>
        <begin position="494"/>
        <end position="523"/>
    </location>
</feature>
<name>A0A8C6VUZ9_NOTFU</name>
<dbReference type="CDD" id="cd01650">
    <property type="entry name" value="RT_nLTR_like"/>
    <property type="match status" value="1"/>
</dbReference>
<evidence type="ECO:0000256" key="1">
    <source>
        <dbReference type="SAM" id="MobiDB-lite"/>
    </source>
</evidence>
<dbReference type="PANTHER" id="PTHR47510:SF3">
    <property type="entry name" value="ENDO_EXONUCLEASE_PHOSPHATASE DOMAIN-CONTAINING PROTEIN"/>
    <property type="match status" value="1"/>
</dbReference>
<dbReference type="Pfam" id="PF09004">
    <property type="entry name" value="ALKBH8_N"/>
    <property type="match status" value="1"/>
</dbReference>
<dbReference type="Proteomes" id="UP000694548">
    <property type="component" value="Unassembled WGS sequence"/>
</dbReference>
<sequence>MMRNHGHKLVYNREQLINTGKAEIIPQLKPQIPNELKRKKRGCRAGAKRRQRKRKFKPSLPSIIMGNVRSLANKMDELQALSRTQPEYRQCSVMCFTETWLQDHIPDSSVSLPGFLTVRADRDLKRSGKRKGGGVAVLVNNRWCHPCHVSVKCRLCSPDVELLAVSCRPYYLPREFTSVVLATVYIPPSAIAENACDAISSVVAKLQTQHPNAFVAISGDFNHASLSATLPTFQQFVSCSTRENKTLDLCYANVKNAYMSKTRPPLGQSDHNLVFLCSEYKPLVQRQPVTRRTVRKWSQDAEEALQSCFETTDWMTLCQGYEEDINAMTGCVTDYINFCVDNIIPTRTVRCFANNKPWITSELKNLLNEKKRAFKEGDRELLRSIQKQLKIKIRDSKEAYRKKLENKLQRNNIRDVWSGMKKITGFKQRKDCTDGSLDTANELNKFFNRFSSGTNPASSSPVPSQSDIPSSSDPTFSCHTPALLSSNAVMDSSGSINLSSTKSGDAAAPFTSPSHLSVSRSQVKRQLERLNRNKAAGPDGVSPRVLKACAEQLCGILQHLFNLSLAQEKVPVLWKTSCLIPVPKKTRPSVNDDYRPVALTSHIMKVLERLLLVHLNKQTRTYQDPLQFAYRHGVGVEDAIIQLLQPIHCHLDKAGSTVRVMFFDFSSAFNTIQPDVLCQKLQKTQVGASTIAWIKDYLTNRPQFVRLKNCTSNQAISNIGAPQGTVLSPFLFTLYTSDFQYKSETCHLQKYSDDSAVVGCIRDGQEAEYRELVERFVAWCGNNHLTLNVNKTKEMILDFRRNRVESNTVSIMGEEVEVVEEYKYLGVHLDNRLDWRKNSEAVYKKGHSRLHFLRTLRSFNVCSKMLQIFYKSVVESVISSAIVCWGSSIRSRDLKWLNSLIKKAGSVLGTTVEPLEEIMQRRILQRIKKIMDNPEHSLHKTVRQRKSVFSQRLLEILPSNSHCNIQYLFDDLIIIIILSYYSNQFPSGINKVFLN</sequence>
<evidence type="ECO:0000259" key="2">
    <source>
        <dbReference type="PROSITE" id="PS50878"/>
    </source>
</evidence>
<dbReference type="GeneTree" id="ENSGT01120000271821"/>
<dbReference type="PROSITE" id="PS50878">
    <property type="entry name" value="RT_POL"/>
    <property type="match status" value="1"/>
</dbReference>
<feature type="compositionally biased region" description="Low complexity" evidence="1">
    <location>
        <begin position="456"/>
        <end position="474"/>
    </location>
</feature>
<proteinExistence type="predicted"/>
<reference evidence="3" key="1">
    <citation type="submission" date="2025-08" db="UniProtKB">
        <authorList>
            <consortium name="Ensembl"/>
        </authorList>
    </citation>
    <scope>IDENTIFICATION</scope>
</reference>
<dbReference type="Ensembl" id="ENSNFUT00015043744.1">
    <property type="protein sequence ID" value="ENSNFUP00015041894.1"/>
    <property type="gene ID" value="ENSNFUG00015020109.1"/>
</dbReference>
<feature type="compositionally biased region" description="Polar residues" evidence="1">
    <location>
        <begin position="494"/>
        <end position="503"/>
    </location>
</feature>
<reference evidence="3" key="2">
    <citation type="submission" date="2025-09" db="UniProtKB">
        <authorList>
            <consortium name="Ensembl"/>
        </authorList>
    </citation>
    <scope>IDENTIFICATION</scope>
</reference>
<dbReference type="PANTHER" id="PTHR47510">
    <property type="entry name" value="REVERSE TRANSCRIPTASE DOMAIN-CONTAINING PROTEIN"/>
    <property type="match status" value="1"/>
</dbReference>
<accession>A0A8C6VUZ9</accession>
<dbReference type="Pfam" id="PF00078">
    <property type="entry name" value="RVT_1"/>
    <property type="match status" value="1"/>
</dbReference>
<dbReference type="InterPro" id="IPR015095">
    <property type="entry name" value="AlkB_hom8_N"/>
</dbReference>
<feature type="region of interest" description="Disordered" evidence="1">
    <location>
        <begin position="452"/>
        <end position="475"/>
    </location>
</feature>
<protein>
    <recommendedName>
        <fullName evidence="2">Reverse transcriptase domain-containing protein</fullName>
    </recommendedName>
</protein>
<feature type="compositionally biased region" description="Polar residues" evidence="1">
    <location>
        <begin position="511"/>
        <end position="521"/>
    </location>
</feature>